<sequence>MMDLVMGSHWNRDVKSVWCSHWHLDSNFVDVDFCGMLDGHLGSHFGDGTDGCKNLFLGNKNVHRGSITSWDG</sequence>
<protein>
    <submittedName>
        <fullName evidence="1">Uncharacterized protein</fullName>
    </submittedName>
</protein>
<gene>
    <name evidence="1" type="ORF">DAPPUDRAFT_301229</name>
</gene>
<dbReference type="AlphaFoldDB" id="E9HH27"/>
<evidence type="ECO:0000313" key="2">
    <source>
        <dbReference type="Proteomes" id="UP000000305"/>
    </source>
</evidence>
<name>E9HH27_DAPPU</name>
<dbReference type="KEGG" id="dpx:DAPPUDRAFT_301229"/>
<dbReference type="EMBL" id="GL732645">
    <property type="protein sequence ID" value="EFX68923.1"/>
    <property type="molecule type" value="Genomic_DNA"/>
</dbReference>
<organism evidence="1 2">
    <name type="scientific">Daphnia pulex</name>
    <name type="common">Water flea</name>
    <dbReference type="NCBI Taxonomy" id="6669"/>
    <lineage>
        <taxon>Eukaryota</taxon>
        <taxon>Metazoa</taxon>
        <taxon>Ecdysozoa</taxon>
        <taxon>Arthropoda</taxon>
        <taxon>Crustacea</taxon>
        <taxon>Branchiopoda</taxon>
        <taxon>Diplostraca</taxon>
        <taxon>Cladocera</taxon>
        <taxon>Anomopoda</taxon>
        <taxon>Daphniidae</taxon>
        <taxon>Daphnia</taxon>
    </lineage>
</organism>
<evidence type="ECO:0000313" key="1">
    <source>
        <dbReference type="EMBL" id="EFX68923.1"/>
    </source>
</evidence>
<reference evidence="1 2" key="1">
    <citation type="journal article" date="2011" name="Science">
        <title>The ecoresponsive genome of Daphnia pulex.</title>
        <authorList>
            <person name="Colbourne J.K."/>
            <person name="Pfrender M.E."/>
            <person name="Gilbert D."/>
            <person name="Thomas W.K."/>
            <person name="Tucker A."/>
            <person name="Oakley T.H."/>
            <person name="Tokishita S."/>
            <person name="Aerts A."/>
            <person name="Arnold G.J."/>
            <person name="Basu M.K."/>
            <person name="Bauer D.J."/>
            <person name="Caceres C.E."/>
            <person name="Carmel L."/>
            <person name="Casola C."/>
            <person name="Choi J.H."/>
            <person name="Detter J.C."/>
            <person name="Dong Q."/>
            <person name="Dusheyko S."/>
            <person name="Eads B.D."/>
            <person name="Frohlich T."/>
            <person name="Geiler-Samerotte K.A."/>
            <person name="Gerlach D."/>
            <person name="Hatcher P."/>
            <person name="Jogdeo S."/>
            <person name="Krijgsveld J."/>
            <person name="Kriventseva E.V."/>
            <person name="Kultz D."/>
            <person name="Laforsch C."/>
            <person name="Lindquist E."/>
            <person name="Lopez J."/>
            <person name="Manak J.R."/>
            <person name="Muller J."/>
            <person name="Pangilinan J."/>
            <person name="Patwardhan R.P."/>
            <person name="Pitluck S."/>
            <person name="Pritham E.J."/>
            <person name="Rechtsteiner A."/>
            <person name="Rho M."/>
            <person name="Rogozin I.B."/>
            <person name="Sakarya O."/>
            <person name="Salamov A."/>
            <person name="Schaack S."/>
            <person name="Shapiro H."/>
            <person name="Shiga Y."/>
            <person name="Skalitzky C."/>
            <person name="Smith Z."/>
            <person name="Souvorov A."/>
            <person name="Sung W."/>
            <person name="Tang Z."/>
            <person name="Tsuchiya D."/>
            <person name="Tu H."/>
            <person name="Vos H."/>
            <person name="Wang M."/>
            <person name="Wolf Y.I."/>
            <person name="Yamagata H."/>
            <person name="Yamada T."/>
            <person name="Ye Y."/>
            <person name="Shaw J.R."/>
            <person name="Andrews J."/>
            <person name="Crease T.J."/>
            <person name="Tang H."/>
            <person name="Lucas S.M."/>
            <person name="Robertson H.M."/>
            <person name="Bork P."/>
            <person name="Koonin E.V."/>
            <person name="Zdobnov E.M."/>
            <person name="Grigoriev I.V."/>
            <person name="Lynch M."/>
            <person name="Boore J.L."/>
        </authorList>
    </citation>
    <scope>NUCLEOTIDE SEQUENCE [LARGE SCALE GENOMIC DNA]</scope>
</reference>
<keyword evidence="2" id="KW-1185">Reference proteome</keyword>
<dbReference type="InParanoid" id="E9HH27"/>
<accession>E9HH27</accession>
<dbReference type="HOGENOM" id="CLU_2724756_0_0_1"/>
<dbReference type="Proteomes" id="UP000000305">
    <property type="component" value="Unassembled WGS sequence"/>
</dbReference>
<proteinExistence type="predicted"/>